<comment type="caution">
    <text evidence="2">The sequence shown here is derived from an EMBL/GenBank/DDBJ whole genome shotgun (WGS) entry which is preliminary data.</text>
</comment>
<keyword evidence="3" id="KW-1185">Reference proteome</keyword>
<feature type="signal peptide" evidence="1">
    <location>
        <begin position="1"/>
        <end position="19"/>
    </location>
</feature>
<evidence type="ECO:0000313" key="3">
    <source>
        <dbReference type="Proteomes" id="UP000806378"/>
    </source>
</evidence>
<name>A0A8T0CRQ8_CORYI</name>
<dbReference type="EMBL" id="MU089684">
    <property type="protein sequence ID" value="KAF7849874.1"/>
    <property type="molecule type" value="Genomic_DNA"/>
</dbReference>
<keyword evidence="1" id="KW-0732">Signal</keyword>
<gene>
    <name evidence="2" type="ORF">BT93_L0179</name>
</gene>
<reference evidence="2" key="1">
    <citation type="submission" date="2020-05" db="EMBL/GenBank/DDBJ databases">
        <title>WGS assembly of Corymbia citriodora subspecies variegata.</title>
        <authorList>
            <person name="Barry K."/>
            <person name="Hundley H."/>
            <person name="Shu S."/>
            <person name="Jenkins J."/>
            <person name="Grimwood J."/>
            <person name="Baten A."/>
        </authorList>
    </citation>
    <scope>NUCLEOTIDE SEQUENCE</scope>
    <source>
        <strain evidence="2">CV2-018</strain>
    </source>
</reference>
<organism evidence="2 3">
    <name type="scientific">Corymbia citriodora subsp. variegata</name>
    <dbReference type="NCBI Taxonomy" id="360336"/>
    <lineage>
        <taxon>Eukaryota</taxon>
        <taxon>Viridiplantae</taxon>
        <taxon>Streptophyta</taxon>
        <taxon>Embryophyta</taxon>
        <taxon>Tracheophyta</taxon>
        <taxon>Spermatophyta</taxon>
        <taxon>Magnoliopsida</taxon>
        <taxon>eudicotyledons</taxon>
        <taxon>Gunneridae</taxon>
        <taxon>Pentapetalae</taxon>
        <taxon>rosids</taxon>
        <taxon>malvids</taxon>
        <taxon>Myrtales</taxon>
        <taxon>Myrtaceae</taxon>
        <taxon>Myrtoideae</taxon>
        <taxon>Eucalypteae</taxon>
        <taxon>Corymbia</taxon>
    </lineage>
</organism>
<accession>A0A8T0CRQ8</accession>
<evidence type="ECO:0000256" key="1">
    <source>
        <dbReference type="SAM" id="SignalP"/>
    </source>
</evidence>
<dbReference type="Gramene" id="rna-gnl|WGS:JABURB|Cocit.L0179.1">
    <property type="protein sequence ID" value="cds-KAF7849874.1"/>
    <property type="gene ID" value="gene-BT93_L0179"/>
</dbReference>
<protein>
    <submittedName>
        <fullName evidence="2">Uncharacterized protein</fullName>
    </submittedName>
</protein>
<sequence>MRCFFVIFVCGCLVVNSLAIDITRCKISNNPYHKGSVSVLYALEEAKPFWNEEDAVRWQSTRKGCWTVESFYHLLSLASTEPNLLEA</sequence>
<feature type="chain" id="PRO_5035912091" evidence="1">
    <location>
        <begin position="20"/>
        <end position="87"/>
    </location>
</feature>
<proteinExistence type="predicted"/>
<evidence type="ECO:0000313" key="2">
    <source>
        <dbReference type="EMBL" id="KAF7849874.1"/>
    </source>
</evidence>
<dbReference type="AlphaFoldDB" id="A0A8T0CRQ8"/>
<dbReference type="Proteomes" id="UP000806378">
    <property type="component" value="Unassembled WGS sequence"/>
</dbReference>